<reference evidence="1" key="1">
    <citation type="submission" date="2020-01" db="EMBL/GenBank/DDBJ databases">
        <authorList>
            <consortium name="DOE Joint Genome Institute"/>
            <person name="Haridas S."/>
            <person name="Albert R."/>
            <person name="Binder M."/>
            <person name="Bloem J."/>
            <person name="Labutti K."/>
            <person name="Salamov A."/>
            <person name="Andreopoulos B."/>
            <person name="Baker S.E."/>
            <person name="Barry K."/>
            <person name="Bills G."/>
            <person name="Bluhm B.H."/>
            <person name="Cannon C."/>
            <person name="Castanera R."/>
            <person name="Culley D.E."/>
            <person name="Daum C."/>
            <person name="Ezra D."/>
            <person name="Gonzalez J.B."/>
            <person name="Henrissat B."/>
            <person name="Kuo A."/>
            <person name="Liang C."/>
            <person name="Lipzen A."/>
            <person name="Lutzoni F."/>
            <person name="Magnuson J."/>
            <person name="Mondo S."/>
            <person name="Nolan M."/>
            <person name="Ohm R."/>
            <person name="Pangilinan J."/>
            <person name="Park H.-J."/>
            <person name="Ramirez L."/>
            <person name="Alfaro M."/>
            <person name="Sun H."/>
            <person name="Tritt A."/>
            <person name="Yoshinaga Y."/>
            <person name="Zwiers L.-H."/>
            <person name="Turgeon B.G."/>
            <person name="Goodwin S.B."/>
            <person name="Spatafora J.W."/>
            <person name="Crous P.W."/>
            <person name="Grigoriev I.V."/>
        </authorList>
    </citation>
    <scope>NUCLEOTIDE SEQUENCE</scope>
    <source>
        <strain evidence="1">IPT5</strain>
    </source>
</reference>
<feature type="non-terminal residue" evidence="1">
    <location>
        <position position="1"/>
    </location>
</feature>
<sequence>RGAEHKNRSLPPSDLRQSGNLRYTCLLCTRLYFLDAIACDAIDDCGRHCGTVEAGGGEKNKLCHDVDDDLLQPKPTTASVTNLAGVMVSMRSPCLLVLTAS</sequence>
<dbReference type="Proteomes" id="UP000799423">
    <property type="component" value="Unassembled WGS sequence"/>
</dbReference>
<gene>
    <name evidence="1" type="ORF">T440DRAFT_403811</name>
</gene>
<keyword evidence="2" id="KW-1185">Reference proteome</keyword>
<evidence type="ECO:0000313" key="1">
    <source>
        <dbReference type="EMBL" id="KAF2847256.1"/>
    </source>
</evidence>
<proteinExistence type="predicted"/>
<protein>
    <submittedName>
        <fullName evidence="1">Uncharacterized protein</fullName>
    </submittedName>
</protein>
<organism evidence="1 2">
    <name type="scientific">Plenodomus tracheiphilus IPT5</name>
    <dbReference type="NCBI Taxonomy" id="1408161"/>
    <lineage>
        <taxon>Eukaryota</taxon>
        <taxon>Fungi</taxon>
        <taxon>Dikarya</taxon>
        <taxon>Ascomycota</taxon>
        <taxon>Pezizomycotina</taxon>
        <taxon>Dothideomycetes</taxon>
        <taxon>Pleosporomycetidae</taxon>
        <taxon>Pleosporales</taxon>
        <taxon>Pleosporineae</taxon>
        <taxon>Leptosphaeriaceae</taxon>
        <taxon>Plenodomus</taxon>
    </lineage>
</organism>
<accession>A0A6A7AVF1</accession>
<dbReference type="AlphaFoldDB" id="A0A6A7AVF1"/>
<evidence type="ECO:0000313" key="2">
    <source>
        <dbReference type="Proteomes" id="UP000799423"/>
    </source>
</evidence>
<name>A0A6A7AVF1_9PLEO</name>
<dbReference type="EMBL" id="MU006327">
    <property type="protein sequence ID" value="KAF2847256.1"/>
    <property type="molecule type" value="Genomic_DNA"/>
</dbReference>
<dbReference type="OrthoDB" id="10444017at2759"/>